<evidence type="ECO:0000313" key="1">
    <source>
        <dbReference type="EMBL" id="GAA4403669.1"/>
    </source>
</evidence>
<accession>A0ABP8KC20</accession>
<protein>
    <submittedName>
        <fullName evidence="1">Uncharacterized protein</fullName>
    </submittedName>
</protein>
<proteinExistence type="predicted"/>
<name>A0ABP8KC20_9BACT</name>
<organism evidence="1 2">
    <name type="scientific">Nibrella viscosa</name>
    <dbReference type="NCBI Taxonomy" id="1084524"/>
    <lineage>
        <taxon>Bacteria</taxon>
        <taxon>Pseudomonadati</taxon>
        <taxon>Bacteroidota</taxon>
        <taxon>Cytophagia</taxon>
        <taxon>Cytophagales</taxon>
        <taxon>Spirosomataceae</taxon>
        <taxon>Nibrella</taxon>
    </lineage>
</organism>
<gene>
    <name evidence="1" type="ORF">GCM10023187_19960</name>
</gene>
<dbReference type="EMBL" id="BAABHB010000003">
    <property type="protein sequence ID" value="GAA4403669.1"/>
    <property type="molecule type" value="Genomic_DNA"/>
</dbReference>
<comment type="caution">
    <text evidence="1">The sequence shown here is derived from an EMBL/GenBank/DDBJ whole genome shotgun (WGS) entry which is preliminary data.</text>
</comment>
<keyword evidence="2" id="KW-1185">Reference proteome</keyword>
<reference evidence="2" key="1">
    <citation type="journal article" date="2019" name="Int. J. Syst. Evol. Microbiol.">
        <title>The Global Catalogue of Microorganisms (GCM) 10K type strain sequencing project: providing services to taxonomists for standard genome sequencing and annotation.</title>
        <authorList>
            <consortium name="The Broad Institute Genomics Platform"/>
            <consortium name="The Broad Institute Genome Sequencing Center for Infectious Disease"/>
            <person name="Wu L."/>
            <person name="Ma J."/>
        </authorList>
    </citation>
    <scope>NUCLEOTIDE SEQUENCE [LARGE SCALE GENOMIC DNA]</scope>
    <source>
        <strain evidence="2">JCM 17925</strain>
    </source>
</reference>
<dbReference type="Proteomes" id="UP001500936">
    <property type="component" value="Unassembled WGS sequence"/>
</dbReference>
<sequence length="110" mass="12559">MLSSTTFPTMNTIRIHVNKQMDGYSFSITPTIRAFIKKLLPNAHPANTVFVSYDTKSDFEVYVDKLENHIYPALLGVNDESDLKKLDEVQFVDTQTGTILHRVTPRDEKV</sequence>
<evidence type="ECO:0000313" key="2">
    <source>
        <dbReference type="Proteomes" id="UP001500936"/>
    </source>
</evidence>